<dbReference type="SMART" id="SM00535">
    <property type="entry name" value="RIBOc"/>
    <property type="match status" value="1"/>
</dbReference>
<keyword evidence="7 8" id="KW-0694">RNA-binding</keyword>
<dbReference type="InterPro" id="IPR014720">
    <property type="entry name" value="dsRBD_dom"/>
</dbReference>
<dbReference type="InterPro" id="IPR000999">
    <property type="entry name" value="RNase_III_dom"/>
</dbReference>
<dbReference type="SUPFAM" id="SSF54768">
    <property type="entry name" value="dsRNA-binding domain-like"/>
    <property type="match status" value="1"/>
</dbReference>
<feature type="binding site" evidence="8">
    <location>
        <position position="126"/>
    </location>
    <ligand>
        <name>Mg(2+)</name>
        <dbReference type="ChEBI" id="CHEBI:18420"/>
    </ligand>
</feature>
<keyword evidence="8" id="KW-0819">tRNA processing</keyword>
<accession>A0ABS2NL11</accession>
<keyword evidence="6 8" id="KW-0378">Hydrolase</keyword>
<dbReference type="EC" id="3.1.26.3" evidence="8"/>
<comment type="function">
    <text evidence="8">Digests double-stranded RNA. Involved in the processing of primary rRNA transcript to yield the immediate precursors to the large and small rRNAs (23S and 16S). Processes some mRNAs, and tRNAs when they are encoded in the rRNA operon. Processes pre-crRNA and tracrRNA of type II CRISPR loci if present in the organism.</text>
</comment>
<feature type="domain" description="DRBM" evidence="9">
    <location>
        <begin position="167"/>
        <end position="236"/>
    </location>
</feature>
<protein>
    <recommendedName>
        <fullName evidence="8">Ribonuclease 3</fullName>
        <ecNumber evidence="8">3.1.26.3</ecNumber>
    </recommendedName>
    <alternativeName>
        <fullName evidence="8">Ribonuclease III</fullName>
        <shortName evidence="8">RNase III</shortName>
    </alternativeName>
</protein>
<dbReference type="GO" id="GO:0004525">
    <property type="term" value="F:ribonuclease III activity"/>
    <property type="evidence" value="ECO:0007669"/>
    <property type="project" value="UniProtKB-EC"/>
</dbReference>
<dbReference type="PROSITE" id="PS50137">
    <property type="entry name" value="DS_RBD"/>
    <property type="match status" value="1"/>
</dbReference>
<keyword evidence="8" id="KW-0460">Magnesium</keyword>
<keyword evidence="8" id="KW-0479">Metal-binding</keyword>
<evidence type="ECO:0000256" key="5">
    <source>
        <dbReference type="ARBA" id="ARBA00022759"/>
    </source>
</evidence>
<evidence type="ECO:0000256" key="6">
    <source>
        <dbReference type="ARBA" id="ARBA00022801"/>
    </source>
</evidence>
<feature type="active site" evidence="8">
    <location>
        <position position="129"/>
    </location>
</feature>
<dbReference type="Gene3D" id="1.10.1520.10">
    <property type="entry name" value="Ribonuclease III domain"/>
    <property type="match status" value="1"/>
</dbReference>
<feature type="domain" description="RNase III" evidence="10">
    <location>
        <begin position="11"/>
        <end position="140"/>
    </location>
</feature>
<keyword evidence="12" id="KW-1185">Reference proteome</keyword>
<feature type="binding site" evidence="8">
    <location>
        <position position="129"/>
    </location>
    <ligand>
        <name>Mg(2+)</name>
        <dbReference type="ChEBI" id="CHEBI:18420"/>
    </ligand>
</feature>
<evidence type="ECO:0000256" key="8">
    <source>
        <dbReference type="HAMAP-Rule" id="MF_00104"/>
    </source>
</evidence>
<comment type="caution">
    <text evidence="11">The sequence shown here is derived from an EMBL/GenBank/DDBJ whole genome shotgun (WGS) entry which is preliminary data.</text>
</comment>
<dbReference type="HAMAP" id="MF_00104">
    <property type="entry name" value="RNase_III"/>
    <property type="match status" value="1"/>
</dbReference>
<evidence type="ECO:0000313" key="11">
    <source>
        <dbReference type="EMBL" id="MBM7613627.1"/>
    </source>
</evidence>
<dbReference type="NCBIfam" id="TIGR02191">
    <property type="entry name" value="RNaseIII"/>
    <property type="match status" value="1"/>
</dbReference>
<dbReference type="CDD" id="cd00593">
    <property type="entry name" value="RIBOc"/>
    <property type="match status" value="1"/>
</dbReference>
<keyword evidence="3 8" id="KW-0507">mRNA processing</keyword>
<feature type="binding site" evidence="8">
    <location>
        <position position="53"/>
    </location>
    <ligand>
        <name>Mg(2+)</name>
        <dbReference type="ChEBI" id="CHEBI:18420"/>
    </ligand>
</feature>
<keyword evidence="8" id="KW-0698">rRNA processing</keyword>
<dbReference type="CDD" id="cd10845">
    <property type="entry name" value="DSRM_RNAse_III_family"/>
    <property type="match status" value="1"/>
</dbReference>
<evidence type="ECO:0000259" key="10">
    <source>
        <dbReference type="PROSITE" id="PS50142"/>
    </source>
</evidence>
<dbReference type="PROSITE" id="PS00517">
    <property type="entry name" value="RNASE_3_1"/>
    <property type="match status" value="1"/>
</dbReference>
<evidence type="ECO:0000256" key="4">
    <source>
        <dbReference type="ARBA" id="ARBA00022722"/>
    </source>
</evidence>
<dbReference type="PANTHER" id="PTHR11207">
    <property type="entry name" value="RIBONUCLEASE III"/>
    <property type="match status" value="1"/>
</dbReference>
<evidence type="ECO:0000256" key="2">
    <source>
        <dbReference type="ARBA" id="ARBA00010183"/>
    </source>
</evidence>
<comment type="similarity">
    <text evidence="2">Belongs to the ribonuclease III family.</text>
</comment>
<dbReference type="RefSeq" id="WP_204399914.1">
    <property type="nucleotide sequence ID" value="NZ_JAFBEE010000001.1"/>
</dbReference>
<evidence type="ECO:0000256" key="3">
    <source>
        <dbReference type="ARBA" id="ARBA00022664"/>
    </source>
</evidence>
<dbReference type="PANTHER" id="PTHR11207:SF0">
    <property type="entry name" value="RIBONUCLEASE 3"/>
    <property type="match status" value="1"/>
</dbReference>
<sequence length="236" mass="26471">MPFSKTRIEKLNAFQKKIGYRFNDVNLMMEALTHSSYANESKNKKHPYNERLEFLGDSVLSIIISDYIFHKYTHLPEGELTKVRANVVCEASLATGANKVGLGEFIMLGKGEDISGGRRRASILADAFEATIGAIYIDGGLEMARRFVLDNLEDLIELAGNGELFKDYKTHLQELLQSKTTDKIFYKVINEIGPDHDKTFEVEVWAGNQMLGTGEGKSKKEAEQNAAQVAFKKVKK</sequence>
<evidence type="ECO:0000259" key="9">
    <source>
        <dbReference type="PROSITE" id="PS50137"/>
    </source>
</evidence>
<keyword evidence="5 8" id="KW-0255">Endonuclease</keyword>
<dbReference type="SUPFAM" id="SSF69065">
    <property type="entry name" value="RNase III domain-like"/>
    <property type="match status" value="1"/>
</dbReference>
<dbReference type="InterPro" id="IPR011907">
    <property type="entry name" value="RNase_III"/>
</dbReference>
<dbReference type="Proteomes" id="UP001314796">
    <property type="component" value="Unassembled WGS sequence"/>
</dbReference>
<dbReference type="SMART" id="SM00358">
    <property type="entry name" value="DSRM"/>
    <property type="match status" value="1"/>
</dbReference>
<evidence type="ECO:0000256" key="7">
    <source>
        <dbReference type="ARBA" id="ARBA00022884"/>
    </source>
</evidence>
<keyword evidence="8" id="KW-0963">Cytoplasm</keyword>
<dbReference type="PROSITE" id="PS50142">
    <property type="entry name" value="RNASE_3_2"/>
    <property type="match status" value="1"/>
</dbReference>
<name>A0ABS2NL11_9FIRM</name>
<comment type="cofactor">
    <cofactor evidence="8">
        <name>Mg(2+)</name>
        <dbReference type="ChEBI" id="CHEBI:18420"/>
    </cofactor>
</comment>
<gene>
    <name evidence="8" type="primary">rnc</name>
    <name evidence="11" type="ORF">JOC73_000135</name>
</gene>
<dbReference type="Pfam" id="PF00035">
    <property type="entry name" value="dsrm"/>
    <property type="match status" value="1"/>
</dbReference>
<evidence type="ECO:0000256" key="1">
    <source>
        <dbReference type="ARBA" id="ARBA00000109"/>
    </source>
</evidence>
<comment type="catalytic activity">
    <reaction evidence="1 8">
        <text>Endonucleolytic cleavage to 5'-phosphomonoester.</text>
        <dbReference type="EC" id="3.1.26.3"/>
    </reaction>
</comment>
<dbReference type="EMBL" id="JAFBEE010000001">
    <property type="protein sequence ID" value="MBM7613627.1"/>
    <property type="molecule type" value="Genomic_DNA"/>
</dbReference>
<comment type="subcellular location">
    <subcellularLocation>
        <location evidence="8">Cytoplasm</location>
    </subcellularLocation>
</comment>
<feature type="active site" evidence="8">
    <location>
        <position position="57"/>
    </location>
</feature>
<evidence type="ECO:0000313" key="12">
    <source>
        <dbReference type="Proteomes" id="UP001314796"/>
    </source>
</evidence>
<proteinExistence type="inferred from homology"/>
<dbReference type="Pfam" id="PF14622">
    <property type="entry name" value="Ribonucleas_3_3"/>
    <property type="match status" value="1"/>
</dbReference>
<organism evidence="11 12">
    <name type="scientific">Alkaliphilus hydrothermalis</name>
    <dbReference type="NCBI Taxonomy" id="1482730"/>
    <lineage>
        <taxon>Bacteria</taxon>
        <taxon>Bacillati</taxon>
        <taxon>Bacillota</taxon>
        <taxon>Clostridia</taxon>
        <taxon>Peptostreptococcales</taxon>
        <taxon>Natronincolaceae</taxon>
        <taxon>Alkaliphilus</taxon>
    </lineage>
</organism>
<dbReference type="InterPro" id="IPR036389">
    <property type="entry name" value="RNase_III_sf"/>
</dbReference>
<dbReference type="Gene3D" id="3.30.160.20">
    <property type="match status" value="1"/>
</dbReference>
<comment type="subunit">
    <text evidence="8">Homodimer.</text>
</comment>
<reference evidence="11 12" key="1">
    <citation type="submission" date="2021-01" db="EMBL/GenBank/DDBJ databases">
        <title>Genomic Encyclopedia of Type Strains, Phase IV (KMG-IV): sequencing the most valuable type-strain genomes for metagenomic binning, comparative biology and taxonomic classification.</title>
        <authorList>
            <person name="Goeker M."/>
        </authorList>
    </citation>
    <scope>NUCLEOTIDE SEQUENCE [LARGE SCALE GENOMIC DNA]</scope>
    <source>
        <strain evidence="11 12">DSM 25890</strain>
    </source>
</reference>
<keyword evidence="4 8" id="KW-0540">Nuclease</keyword>
<keyword evidence="8" id="KW-0699">rRNA-binding</keyword>